<dbReference type="OrthoDB" id="9808747at2"/>
<dbReference type="SUPFAM" id="SSF89550">
    <property type="entry name" value="PHP domain-like"/>
    <property type="match status" value="1"/>
</dbReference>
<dbReference type="NCBIfam" id="NF006702">
    <property type="entry name" value="PRK09248.1"/>
    <property type="match status" value="1"/>
</dbReference>
<dbReference type="PANTHER" id="PTHR36928:SF1">
    <property type="entry name" value="PHOSPHATASE YCDX-RELATED"/>
    <property type="match status" value="1"/>
</dbReference>
<dbReference type="GO" id="GO:0042578">
    <property type="term" value="F:phosphoric ester hydrolase activity"/>
    <property type="evidence" value="ECO:0007669"/>
    <property type="project" value="TreeGrafter"/>
</dbReference>
<keyword evidence="2" id="KW-0378">Hydrolase</keyword>
<organism evidence="2 3">
    <name type="scientific">Andreesenia angusta</name>
    <dbReference type="NCBI Taxonomy" id="39480"/>
    <lineage>
        <taxon>Bacteria</taxon>
        <taxon>Bacillati</taxon>
        <taxon>Bacillota</taxon>
        <taxon>Tissierellia</taxon>
        <taxon>Tissierellales</taxon>
        <taxon>Gottschalkiaceae</taxon>
        <taxon>Andreesenia</taxon>
    </lineage>
</organism>
<protein>
    <submittedName>
        <fullName evidence="2">Putative phosphatase YcdX</fullName>
        <ecNumber evidence="2">3.1.3.-</ecNumber>
    </submittedName>
</protein>
<evidence type="ECO:0000313" key="3">
    <source>
        <dbReference type="Proteomes" id="UP000180254"/>
    </source>
</evidence>
<dbReference type="GO" id="GO:0008270">
    <property type="term" value="F:zinc ion binding"/>
    <property type="evidence" value="ECO:0007669"/>
    <property type="project" value="TreeGrafter"/>
</dbReference>
<dbReference type="Proteomes" id="UP000180254">
    <property type="component" value="Unassembled WGS sequence"/>
</dbReference>
<dbReference type="AlphaFoldDB" id="A0A1S1V8I9"/>
<dbReference type="PANTHER" id="PTHR36928">
    <property type="entry name" value="PHOSPHATASE YCDX-RELATED"/>
    <property type="match status" value="1"/>
</dbReference>
<dbReference type="SMART" id="SM00481">
    <property type="entry name" value="POLIIIAc"/>
    <property type="match status" value="1"/>
</dbReference>
<evidence type="ECO:0000259" key="1">
    <source>
        <dbReference type="SMART" id="SM00481"/>
    </source>
</evidence>
<dbReference type="EC" id="3.1.3.-" evidence="2"/>
<dbReference type="InterPro" id="IPR003141">
    <property type="entry name" value="Pol/His_phosphatase_N"/>
</dbReference>
<sequence length="241" mass="26635">MKFVVDTHCHTVSSGHAYSTVMEIAKVASEKGLKMVAITDHGPSMPGSPNIYHIINQKVIPDEICGVKILKGVEANILDFEGNLDIEDSVLENLDVVIASMHDVCIRPGNYKENTNAVMKAMENPYVDIIGHLGNPNFPIDKEVVVKKAKETNTLIEINNSSFLSSRAGSMGNCMEIARMCEEYGVPMVVGSDAHIAFDIGRTDKIEEVFKYVSIGEDSFLSTSEDKMIDYFKSKGKHRFK</sequence>
<dbReference type="Gene3D" id="3.20.20.140">
    <property type="entry name" value="Metal-dependent hydrolases"/>
    <property type="match status" value="1"/>
</dbReference>
<dbReference type="Pfam" id="PF13263">
    <property type="entry name" value="PHP_C"/>
    <property type="match status" value="1"/>
</dbReference>
<evidence type="ECO:0000313" key="2">
    <source>
        <dbReference type="EMBL" id="OHW62059.1"/>
    </source>
</evidence>
<dbReference type="InterPro" id="IPR016195">
    <property type="entry name" value="Pol/histidinol_Pase-like"/>
</dbReference>
<comment type="caution">
    <text evidence="2">The sequence shown here is derived from an EMBL/GenBank/DDBJ whole genome shotgun (WGS) entry which is preliminary data.</text>
</comment>
<name>A0A1S1V8I9_9FIRM</name>
<dbReference type="RefSeq" id="WP_071063274.1">
    <property type="nucleotide sequence ID" value="NZ_MKIE01000005.1"/>
</dbReference>
<dbReference type="InterPro" id="IPR050243">
    <property type="entry name" value="PHP_phosphatase"/>
</dbReference>
<dbReference type="STRING" id="39480.EUAN_15070"/>
<reference evidence="2 3" key="1">
    <citation type="submission" date="2016-09" db="EMBL/GenBank/DDBJ databases">
        <title>Genome sequence of Eubacterium angustum.</title>
        <authorList>
            <person name="Poehlein A."/>
            <person name="Daniel R."/>
        </authorList>
    </citation>
    <scope>NUCLEOTIDE SEQUENCE [LARGE SCALE GENOMIC DNA]</scope>
    <source>
        <strain evidence="2 3">DSM 1989</strain>
    </source>
</reference>
<proteinExistence type="predicted"/>
<accession>A0A1S1V8I9</accession>
<gene>
    <name evidence="2" type="primary">ycdX</name>
    <name evidence="2" type="ORF">EUAN_15070</name>
</gene>
<dbReference type="EMBL" id="MKIE01000005">
    <property type="protein sequence ID" value="OHW62059.1"/>
    <property type="molecule type" value="Genomic_DNA"/>
</dbReference>
<dbReference type="GO" id="GO:0005829">
    <property type="term" value="C:cytosol"/>
    <property type="evidence" value="ECO:0007669"/>
    <property type="project" value="TreeGrafter"/>
</dbReference>
<keyword evidence="3" id="KW-1185">Reference proteome</keyword>
<feature type="domain" description="Polymerase/histidinol phosphatase N-terminal" evidence="1">
    <location>
        <begin position="5"/>
        <end position="79"/>
    </location>
</feature>
<dbReference type="InterPro" id="IPR004013">
    <property type="entry name" value="PHP_dom"/>
</dbReference>
<dbReference type="CDD" id="cd07437">
    <property type="entry name" value="PHP_HisPPase_Ycdx_like"/>
    <property type="match status" value="1"/>
</dbReference>
<dbReference type="Pfam" id="PF02811">
    <property type="entry name" value="PHP"/>
    <property type="match status" value="1"/>
</dbReference>